<organism evidence="2 3">
    <name type="scientific">Selenomonas ruminantium</name>
    <dbReference type="NCBI Taxonomy" id="971"/>
    <lineage>
        <taxon>Bacteria</taxon>
        <taxon>Bacillati</taxon>
        <taxon>Bacillota</taxon>
        <taxon>Negativicutes</taxon>
        <taxon>Selenomonadales</taxon>
        <taxon>Selenomonadaceae</taxon>
        <taxon>Selenomonas</taxon>
    </lineage>
</organism>
<dbReference type="Pfam" id="PF04286">
    <property type="entry name" value="DUF445"/>
    <property type="match status" value="1"/>
</dbReference>
<sequence length="433" mass="49480">MNRGMNKADKTLLLVLVCFLTALALHLQYRDSVLAAAFLFASEAALVGGIADWFAVTALFRKPLGFPYHTAILPRRRDAFIQASVTLVQKEFFSKRKIFHHLERLHIMPMLMGWLREPATESRLVMQLVNYLRDFLLTQEAGKHSSVLAAKARDALNAIEPEDFFALWGSWLQQTGKDKAFVKRLAQYWHKQAATEEMRQNLQQMLEDYEAEKINDNPWAKLASFALQAVDLVNYGEAAQLMQKQILAMLEELGTEDSPLQQSLLGLFYEKSAELNHEPEFHQLVHELKDSLLRDLPLEPALEQIFTNLREHFLQDKAMDVDPLAEHMPALRSRLEELISLEYQKTLQLMEEDAELRKVISSFLFDVIARSALHAQQLIGVIVRSVLSGLTDEQLNRLVYDKVEPDLLWIRMNGSIVGASIGLVLFILFKLVA</sequence>
<keyword evidence="1" id="KW-1133">Transmembrane helix</keyword>
<reference evidence="2 3" key="1">
    <citation type="submission" date="2016-10" db="EMBL/GenBank/DDBJ databases">
        <authorList>
            <person name="de Groot N.N."/>
        </authorList>
    </citation>
    <scope>NUCLEOTIDE SEQUENCE [LARGE SCALE GENOMIC DNA]</scope>
    <source>
        <strain evidence="2 3">S137</strain>
    </source>
</reference>
<accession>A0A1H0V1K3</accession>
<dbReference type="PANTHER" id="PTHR38442:SF1">
    <property type="entry name" value="INNER MEMBRANE PROTEIN"/>
    <property type="match status" value="1"/>
</dbReference>
<feature type="transmembrane region" description="Helical" evidence="1">
    <location>
        <begin position="407"/>
        <end position="429"/>
    </location>
</feature>
<dbReference type="RefSeq" id="WP_074573426.1">
    <property type="nucleotide sequence ID" value="NZ_FNJQ01000043.1"/>
</dbReference>
<gene>
    <name evidence="2" type="ORF">SAMN05216366_14310</name>
</gene>
<protein>
    <submittedName>
        <fullName evidence="2">Uncharacterized membrane-anchored protein YjiN, DUF445 family</fullName>
    </submittedName>
</protein>
<evidence type="ECO:0000256" key="1">
    <source>
        <dbReference type="SAM" id="Phobius"/>
    </source>
</evidence>
<name>A0A1H0V1K3_SELRU</name>
<evidence type="ECO:0000313" key="3">
    <source>
        <dbReference type="Proteomes" id="UP000182412"/>
    </source>
</evidence>
<dbReference type="PANTHER" id="PTHR38442">
    <property type="entry name" value="INNER MEMBRANE PROTEIN-RELATED"/>
    <property type="match status" value="1"/>
</dbReference>
<dbReference type="AlphaFoldDB" id="A0A1H0V1K3"/>
<dbReference type="Proteomes" id="UP000182412">
    <property type="component" value="Unassembled WGS sequence"/>
</dbReference>
<keyword evidence="1" id="KW-0472">Membrane</keyword>
<feature type="transmembrane region" description="Helical" evidence="1">
    <location>
        <begin position="34"/>
        <end position="60"/>
    </location>
</feature>
<dbReference type="InterPro" id="IPR007383">
    <property type="entry name" value="DUF445"/>
</dbReference>
<keyword evidence="1" id="KW-0812">Transmembrane</keyword>
<evidence type="ECO:0000313" key="2">
    <source>
        <dbReference type="EMBL" id="SDP72439.1"/>
    </source>
</evidence>
<dbReference type="OrthoDB" id="9769590at2"/>
<dbReference type="GO" id="GO:0005886">
    <property type="term" value="C:plasma membrane"/>
    <property type="evidence" value="ECO:0007669"/>
    <property type="project" value="TreeGrafter"/>
</dbReference>
<dbReference type="EMBL" id="FNJQ01000043">
    <property type="protein sequence ID" value="SDP72439.1"/>
    <property type="molecule type" value="Genomic_DNA"/>
</dbReference>
<proteinExistence type="predicted"/>